<dbReference type="PANTHER" id="PTHR11748:SF111">
    <property type="entry name" value="D-LACTATE DEHYDROGENASE, MITOCHONDRIAL-RELATED"/>
    <property type="match status" value="1"/>
</dbReference>
<name>A0A072NKB8_SCHAZ</name>
<dbReference type="Gene3D" id="3.30.465.10">
    <property type="match status" value="1"/>
</dbReference>
<dbReference type="GO" id="GO:0071949">
    <property type="term" value="F:FAD binding"/>
    <property type="evidence" value="ECO:0007669"/>
    <property type="project" value="InterPro"/>
</dbReference>
<feature type="domain" description="FAD-binding PCMH-type" evidence="8">
    <location>
        <begin position="86"/>
        <end position="263"/>
    </location>
</feature>
<keyword evidence="5" id="KW-0809">Transit peptide</keyword>
<evidence type="ECO:0000256" key="5">
    <source>
        <dbReference type="ARBA" id="ARBA00022946"/>
    </source>
</evidence>
<evidence type="ECO:0000259" key="8">
    <source>
        <dbReference type="PROSITE" id="PS51387"/>
    </source>
</evidence>
<comment type="caution">
    <text evidence="9">The sequence shown here is derived from an EMBL/GenBank/DDBJ whole genome shotgun (WGS) entry which is preliminary data.</text>
</comment>
<reference evidence="9 10" key="1">
    <citation type="submission" date="2014-04" db="EMBL/GenBank/DDBJ databases">
        <title>Draft genome sequence of Bacillus azotoformans MEV2011, a (co-) denitrifying strain unable to grow in the presence of oxygen.</title>
        <authorList>
            <person name="Nielsen M."/>
            <person name="Schreiber L."/>
            <person name="Finster K."/>
            <person name="Schramm A."/>
        </authorList>
    </citation>
    <scope>NUCLEOTIDE SEQUENCE [LARGE SCALE GENOMIC DNA]</scope>
    <source>
        <strain evidence="9 10">MEV2011</strain>
    </source>
</reference>
<dbReference type="SUPFAM" id="SSF56176">
    <property type="entry name" value="FAD-binding/transporter-associated domain-like"/>
    <property type="match status" value="1"/>
</dbReference>
<dbReference type="Gene3D" id="3.30.70.2740">
    <property type="match status" value="1"/>
</dbReference>
<evidence type="ECO:0000313" key="10">
    <source>
        <dbReference type="Proteomes" id="UP000027936"/>
    </source>
</evidence>
<evidence type="ECO:0000256" key="7">
    <source>
        <dbReference type="ARBA" id="ARBA00038897"/>
    </source>
</evidence>
<dbReference type="InterPro" id="IPR016171">
    <property type="entry name" value="Vanillyl_alc_oxidase_C-sub2"/>
</dbReference>
<dbReference type="InterPro" id="IPR006094">
    <property type="entry name" value="Oxid_FAD_bind_N"/>
</dbReference>
<evidence type="ECO:0000256" key="1">
    <source>
        <dbReference type="ARBA" id="ARBA00001974"/>
    </source>
</evidence>
<dbReference type="GO" id="GO:0004458">
    <property type="term" value="F:D-lactate dehydrogenase (cytochrome) activity"/>
    <property type="evidence" value="ECO:0007669"/>
    <property type="project" value="UniProtKB-EC"/>
</dbReference>
<keyword evidence="6 9" id="KW-0560">Oxidoreductase</keyword>
<dbReference type="FunFam" id="3.30.70.2740:FF:000001">
    <property type="entry name" value="D-lactate dehydrogenase mitochondrial"/>
    <property type="match status" value="1"/>
</dbReference>
<accession>A0A072NKB8</accession>
<organism evidence="9 10">
    <name type="scientific">Schinkia azotoformans MEV2011</name>
    <dbReference type="NCBI Taxonomy" id="1348973"/>
    <lineage>
        <taxon>Bacteria</taxon>
        <taxon>Bacillati</taxon>
        <taxon>Bacillota</taxon>
        <taxon>Bacilli</taxon>
        <taxon>Bacillales</taxon>
        <taxon>Bacillaceae</taxon>
        <taxon>Calidifontibacillus/Schinkia group</taxon>
        <taxon>Schinkia</taxon>
    </lineage>
</organism>
<dbReference type="GO" id="GO:1903457">
    <property type="term" value="P:lactate catabolic process"/>
    <property type="evidence" value="ECO:0007669"/>
    <property type="project" value="TreeGrafter"/>
</dbReference>
<dbReference type="FunFam" id="1.10.45.10:FF:000001">
    <property type="entry name" value="D-lactate dehydrogenase mitochondrial"/>
    <property type="match status" value="1"/>
</dbReference>
<dbReference type="PROSITE" id="PS51387">
    <property type="entry name" value="FAD_PCMH"/>
    <property type="match status" value="1"/>
</dbReference>
<gene>
    <name evidence="9" type="ORF">M670_03004</name>
</gene>
<dbReference type="AlphaFoldDB" id="A0A072NKB8"/>
<dbReference type="InterPro" id="IPR016164">
    <property type="entry name" value="FAD-linked_Oxase-like_C"/>
</dbReference>
<keyword evidence="3" id="KW-0285">Flavoprotein</keyword>
<dbReference type="EMBL" id="JJRY01000012">
    <property type="protein sequence ID" value="KEF37702.1"/>
    <property type="molecule type" value="Genomic_DNA"/>
</dbReference>
<proteinExistence type="inferred from homology"/>
<dbReference type="GO" id="GO:0008720">
    <property type="term" value="F:D-lactate dehydrogenase (NAD+) activity"/>
    <property type="evidence" value="ECO:0007669"/>
    <property type="project" value="TreeGrafter"/>
</dbReference>
<evidence type="ECO:0000256" key="2">
    <source>
        <dbReference type="ARBA" id="ARBA00008000"/>
    </source>
</evidence>
<dbReference type="PATRIC" id="fig|1348973.3.peg.2907"/>
<dbReference type="Gene3D" id="1.10.45.10">
    <property type="entry name" value="Vanillyl-alcohol Oxidase, Chain A, domain 4"/>
    <property type="match status" value="1"/>
</dbReference>
<protein>
    <recommendedName>
        <fullName evidence="7">D-lactate dehydrogenase (cytochrome)</fullName>
        <ecNumber evidence="7">1.1.2.4</ecNumber>
    </recommendedName>
</protein>
<dbReference type="Pfam" id="PF01565">
    <property type="entry name" value="FAD_binding_4"/>
    <property type="match status" value="1"/>
</dbReference>
<dbReference type="InterPro" id="IPR016166">
    <property type="entry name" value="FAD-bd_PCMH"/>
</dbReference>
<comment type="similarity">
    <text evidence="2">Belongs to the FAD-binding oxidoreductase/transferase type 4 family.</text>
</comment>
<comment type="cofactor">
    <cofactor evidence="1">
        <name>FAD</name>
        <dbReference type="ChEBI" id="CHEBI:57692"/>
    </cofactor>
</comment>
<sequence>MATEAIYERFTIDWNDKRYSLYTSILFNFLKIQNVVIIKYGEVIFIIVGGSLVGFSKELQQIFPKDRVTTNEIILEHHSVDESHHTASRPDVVVFPINREEVSEIMKIANKYEAPVIPFGLGSSLEGHVIPYHSGISVDFSLMNQIIEVREKDLLVKVQPGVTRTQLNKELKKYGSFFPVDPGADATIGGMAATNASGTTSVRYGTMKDQVRDLEVVTADGTILHTGNLAAKSSSGYNLNSLFVGSEGTLGLFTEITLKVYGIPECTMAARAVFPSTEDAVNAVVSVLQAGIPIARSELVDARSIQQVNQYNGTSYKIAPTIFLEFHGNEAGLNQDVGFTKELFSDHGCQEFIFETDSKAVHQLWEARHNLAYAFIHGTPGKKMMTTDVVVPISELAGAIHDARLKLNELGIDGALLGHVGDGNYHAILMIDKNNPSEVEIADHFNKHIVEYALACGGTCTGEHGVGIGKKKYQKLEHGEAFDLMLLIKKTMDPKCLLNPDKIFDKY</sequence>
<evidence type="ECO:0000256" key="6">
    <source>
        <dbReference type="ARBA" id="ARBA00023002"/>
    </source>
</evidence>
<dbReference type="SUPFAM" id="SSF55103">
    <property type="entry name" value="FAD-linked oxidases, C-terminal domain"/>
    <property type="match status" value="1"/>
</dbReference>
<evidence type="ECO:0000256" key="3">
    <source>
        <dbReference type="ARBA" id="ARBA00022630"/>
    </source>
</evidence>
<dbReference type="Pfam" id="PF02913">
    <property type="entry name" value="FAD-oxidase_C"/>
    <property type="match status" value="1"/>
</dbReference>
<dbReference type="InterPro" id="IPR016169">
    <property type="entry name" value="FAD-bd_PCMH_sub2"/>
</dbReference>
<dbReference type="EC" id="1.1.2.4" evidence="7"/>
<dbReference type="InterPro" id="IPR004113">
    <property type="entry name" value="FAD-bd_oxidored_4_C"/>
</dbReference>
<evidence type="ECO:0000256" key="4">
    <source>
        <dbReference type="ARBA" id="ARBA00022827"/>
    </source>
</evidence>
<evidence type="ECO:0000313" key="9">
    <source>
        <dbReference type="EMBL" id="KEF37702.1"/>
    </source>
</evidence>
<dbReference type="FunFam" id="3.30.465.10:FF:000016">
    <property type="entry name" value="probable D-lactate dehydrogenase, mitochondrial"/>
    <property type="match status" value="1"/>
</dbReference>
<dbReference type="InterPro" id="IPR036318">
    <property type="entry name" value="FAD-bd_PCMH-like_sf"/>
</dbReference>
<keyword evidence="4" id="KW-0274">FAD</keyword>
<dbReference type="PANTHER" id="PTHR11748">
    <property type="entry name" value="D-LACTATE DEHYDROGENASE"/>
    <property type="match status" value="1"/>
</dbReference>
<dbReference type="Proteomes" id="UP000027936">
    <property type="component" value="Unassembled WGS sequence"/>
</dbReference>